<comment type="caution">
    <text evidence="1">The sequence shown here is derived from an EMBL/GenBank/DDBJ whole genome shotgun (WGS) entry which is preliminary data.</text>
</comment>
<dbReference type="RefSeq" id="WP_349220035.1">
    <property type="nucleotide sequence ID" value="NZ_JBBMFD010000018.1"/>
</dbReference>
<reference evidence="1 2" key="1">
    <citation type="submission" date="2024-03" db="EMBL/GenBank/DDBJ databases">
        <title>Human intestinal bacterial collection.</title>
        <authorList>
            <person name="Pauvert C."/>
            <person name="Hitch T.C.A."/>
            <person name="Clavel T."/>
        </authorList>
    </citation>
    <scope>NUCLEOTIDE SEQUENCE [LARGE SCALE GENOMIC DNA]</scope>
    <source>
        <strain evidence="1 2">CLA-JM-H44</strain>
    </source>
</reference>
<protein>
    <submittedName>
        <fullName evidence="1">Helix-hairpin-helix domain-containing protein</fullName>
    </submittedName>
</protein>
<keyword evidence="2" id="KW-1185">Reference proteome</keyword>
<proteinExistence type="predicted"/>
<gene>
    <name evidence="1" type="ORF">WMO26_09870</name>
</gene>
<dbReference type="Pfam" id="PF11731">
    <property type="entry name" value="Cdd1"/>
    <property type="match status" value="1"/>
</dbReference>
<dbReference type="InterPro" id="IPR021725">
    <property type="entry name" value="Cdd1"/>
</dbReference>
<name>A0ABV1E3T9_9FIRM</name>
<accession>A0ABV1E3T9</accession>
<dbReference type="Gene3D" id="1.10.150.20">
    <property type="entry name" value="5' to 3' exonuclease, C-terminal subdomain"/>
    <property type="match status" value="1"/>
</dbReference>
<sequence>MKSDLQRIPGVGPAMERFLLELGYRNVASLKGQDPQEMYDRSCLQRGVELDRCVLYVYRLCVYFAQTEYPDPQKLKWWYWKEKEQ</sequence>
<evidence type="ECO:0000313" key="2">
    <source>
        <dbReference type="Proteomes" id="UP001489509"/>
    </source>
</evidence>
<organism evidence="1 2">
    <name type="scientific">Solibaculum intestinale</name>
    <dbReference type="NCBI Taxonomy" id="3133165"/>
    <lineage>
        <taxon>Bacteria</taxon>
        <taxon>Bacillati</taxon>
        <taxon>Bacillota</taxon>
        <taxon>Clostridia</taxon>
        <taxon>Eubacteriales</taxon>
        <taxon>Oscillospiraceae</taxon>
        <taxon>Solibaculum</taxon>
    </lineage>
</organism>
<dbReference type="Proteomes" id="UP001489509">
    <property type="component" value="Unassembled WGS sequence"/>
</dbReference>
<evidence type="ECO:0000313" key="1">
    <source>
        <dbReference type="EMBL" id="MEQ2441131.1"/>
    </source>
</evidence>
<dbReference type="EMBL" id="JBBMFD010000018">
    <property type="protein sequence ID" value="MEQ2441131.1"/>
    <property type="molecule type" value="Genomic_DNA"/>
</dbReference>